<reference evidence="2 3" key="1">
    <citation type="submission" date="2016-04" db="EMBL/GenBank/DDBJ databases">
        <title>The genome of Intoshia linei affirms orthonectids as highly simplified spiralians.</title>
        <authorList>
            <person name="Mikhailov K.V."/>
            <person name="Slusarev G.S."/>
            <person name="Nikitin M.A."/>
            <person name="Logacheva M.D."/>
            <person name="Penin A."/>
            <person name="Aleoshin V."/>
            <person name="Panchin Y.V."/>
        </authorList>
    </citation>
    <scope>NUCLEOTIDE SEQUENCE [LARGE SCALE GENOMIC DNA]</scope>
    <source>
        <strain evidence="2">Intl2013</strain>
        <tissue evidence="2">Whole animal</tissue>
    </source>
</reference>
<dbReference type="SUPFAM" id="SSF47576">
    <property type="entry name" value="Calponin-homology domain, CH-domain"/>
    <property type="match status" value="1"/>
</dbReference>
<comment type="caution">
    <text evidence="2">The sequence shown here is derived from an EMBL/GenBank/DDBJ whole genome shotgun (WGS) entry which is preliminary data.</text>
</comment>
<gene>
    <name evidence="2" type="ORF">A3Q56_00974</name>
</gene>
<dbReference type="EMBL" id="LWCA01000066">
    <property type="protein sequence ID" value="OAF71261.1"/>
    <property type="molecule type" value="Genomic_DNA"/>
</dbReference>
<name>A0A177BCM1_9BILA</name>
<dbReference type="OrthoDB" id="5972258at2759"/>
<sequence length="632" mass="74630">MNDSQLKCDQEFLSKMIIPITIFDENKKYSIVCDLKKRFEKDSHLIHKSFSNLKVLGIDVEKKKYVRRNLDNIRRSVDLSTIIEKRKNRTGTANYYKRNSFTSESIKFFADQNPKNKIDLNVDEISLAKLINTWEIKEKTNDDIREWIDEQNNLHFNEFKDVEINHKSNYLIVLLQQYFLKHDDINRKHSIIDDVIRDFKYEDYLNKKVISVRNPYHVKLPTKSNVNNKTKVLSLILQNQRLRQKNQQLTIIAKSMQKKLHNFNIQISHLDELYMKDDEQPIKNRKQHVDSNSKLQKIILQWYNHRKELANSSTIYNNILQQTINNNYLLKKIHNVQNNEIGNLYGDILSFVKSNRKDGSVKRSFSDSTNAFQKTAEISKKRQGSFKSKNNKTNSIVGVNICLNPLICIRDSQSNQREFDNVIQNFHDFINIEKPTTKSHKISNITVHNIKRCSQLAKEIYTINDEIYKIKKYFKTQKDCLDFNKCSFKEKETNNINTLNKECQKNIDLKISMRSNISKLKLQRRLCLSDSETDNISKSESMIVQKVSNYNHSHKRKEILNWCNDILEKYSIRMSTSYAVWFSGKELCLILHNFLPDKISVYQVYKNKPIDNMKLAILVAETEGIPKILVKY</sequence>
<dbReference type="AlphaFoldDB" id="A0A177BCM1"/>
<dbReference type="Gene3D" id="1.10.418.10">
    <property type="entry name" value="Calponin-like domain"/>
    <property type="match status" value="1"/>
</dbReference>
<evidence type="ECO:0000259" key="1">
    <source>
        <dbReference type="PROSITE" id="PS50021"/>
    </source>
</evidence>
<dbReference type="InterPro" id="IPR036872">
    <property type="entry name" value="CH_dom_sf"/>
</dbReference>
<accession>A0A177BCM1</accession>
<organism evidence="2 3">
    <name type="scientific">Intoshia linei</name>
    <dbReference type="NCBI Taxonomy" id="1819745"/>
    <lineage>
        <taxon>Eukaryota</taxon>
        <taxon>Metazoa</taxon>
        <taxon>Spiralia</taxon>
        <taxon>Lophotrochozoa</taxon>
        <taxon>Mesozoa</taxon>
        <taxon>Orthonectida</taxon>
        <taxon>Rhopaluridae</taxon>
        <taxon>Intoshia</taxon>
    </lineage>
</organism>
<dbReference type="Proteomes" id="UP000078046">
    <property type="component" value="Unassembled WGS sequence"/>
</dbReference>
<proteinExistence type="predicted"/>
<dbReference type="InterPro" id="IPR001715">
    <property type="entry name" value="CH_dom"/>
</dbReference>
<protein>
    <recommendedName>
        <fullName evidence="1">Calponin-homology (CH) domain-containing protein</fullName>
    </recommendedName>
</protein>
<dbReference type="PROSITE" id="PS50021">
    <property type="entry name" value="CH"/>
    <property type="match status" value="1"/>
</dbReference>
<evidence type="ECO:0000313" key="2">
    <source>
        <dbReference type="EMBL" id="OAF71261.1"/>
    </source>
</evidence>
<feature type="domain" description="Calponin-homology (CH)" evidence="1">
    <location>
        <begin position="553"/>
        <end position="632"/>
    </location>
</feature>
<dbReference type="Pfam" id="PF00307">
    <property type="entry name" value="CH"/>
    <property type="match status" value="1"/>
</dbReference>
<keyword evidence="3" id="KW-1185">Reference proteome</keyword>
<evidence type="ECO:0000313" key="3">
    <source>
        <dbReference type="Proteomes" id="UP000078046"/>
    </source>
</evidence>